<evidence type="ECO:0000313" key="1">
    <source>
        <dbReference type="EMBL" id="KXB57898.1"/>
    </source>
</evidence>
<comment type="caution">
    <text evidence="1">The sequence shown here is derived from an EMBL/GenBank/DDBJ whole genome shotgun (WGS) entry which is preliminary data.</text>
</comment>
<name>A0A133ZR44_9BACL</name>
<gene>
    <name evidence="1" type="ORF">HMPREF3186_01543</name>
</gene>
<reference evidence="2" key="1">
    <citation type="submission" date="2016-01" db="EMBL/GenBank/DDBJ databases">
        <authorList>
            <person name="Mitreva M."/>
            <person name="Pepin K.H."/>
            <person name="Mihindukulasuriya K.A."/>
            <person name="Fulton R."/>
            <person name="Fronick C."/>
            <person name="O'Laughlin M."/>
            <person name="Miner T."/>
            <person name="Herter B."/>
            <person name="Rosa B.A."/>
            <person name="Cordes M."/>
            <person name="Tomlinson C."/>
            <person name="Wollam A."/>
            <person name="Palsikar V.B."/>
            <person name="Mardis E.R."/>
            <person name="Wilson R.K."/>
        </authorList>
    </citation>
    <scope>NUCLEOTIDE SEQUENCE [LARGE SCALE GENOMIC DNA]</scope>
    <source>
        <strain evidence="2">DNF01167</strain>
    </source>
</reference>
<dbReference type="PATRIC" id="fig|1379.3.peg.1532"/>
<dbReference type="Proteomes" id="UP000070355">
    <property type="component" value="Unassembled WGS sequence"/>
</dbReference>
<proteinExistence type="predicted"/>
<evidence type="ECO:0000313" key="2">
    <source>
        <dbReference type="Proteomes" id="UP000070355"/>
    </source>
</evidence>
<organism evidence="1 2">
    <name type="scientific">Gemella haemolysans</name>
    <dbReference type="NCBI Taxonomy" id="1379"/>
    <lineage>
        <taxon>Bacteria</taxon>
        <taxon>Bacillati</taxon>
        <taxon>Bacillota</taxon>
        <taxon>Bacilli</taxon>
        <taxon>Bacillales</taxon>
        <taxon>Gemellaceae</taxon>
        <taxon>Gemella</taxon>
    </lineage>
</organism>
<sequence length="52" mass="6182">MIKHKYLTLLYRNDIQLGLERDEIFKVIGRAILKDLTTVSKKIKLKRQGLRI</sequence>
<dbReference type="EMBL" id="LSDC01000112">
    <property type="protein sequence ID" value="KXB57898.1"/>
    <property type="molecule type" value="Genomic_DNA"/>
</dbReference>
<dbReference type="AlphaFoldDB" id="A0A133ZR44"/>
<accession>A0A133ZR44</accession>
<protein>
    <submittedName>
        <fullName evidence="1">Uncharacterized protein</fullName>
    </submittedName>
</protein>